<evidence type="ECO:0000313" key="3">
    <source>
        <dbReference type="Proteomes" id="UP000254191"/>
    </source>
</evidence>
<evidence type="ECO:0000313" key="2">
    <source>
        <dbReference type="EMBL" id="SUC19406.1"/>
    </source>
</evidence>
<evidence type="ECO:0000256" key="1">
    <source>
        <dbReference type="SAM" id="Phobius"/>
    </source>
</evidence>
<organism evidence="2 3">
    <name type="scientific">Proteus mirabilis</name>
    <dbReference type="NCBI Taxonomy" id="584"/>
    <lineage>
        <taxon>Bacteria</taxon>
        <taxon>Pseudomonadati</taxon>
        <taxon>Pseudomonadota</taxon>
        <taxon>Gammaproteobacteria</taxon>
        <taxon>Enterobacterales</taxon>
        <taxon>Morganellaceae</taxon>
        <taxon>Proteus</taxon>
    </lineage>
</organism>
<feature type="transmembrane region" description="Helical" evidence="1">
    <location>
        <begin position="49"/>
        <end position="68"/>
    </location>
</feature>
<gene>
    <name evidence="2" type="ORF">NCTC11938_01267</name>
</gene>
<dbReference type="GO" id="GO:0003677">
    <property type="term" value="F:DNA binding"/>
    <property type="evidence" value="ECO:0007669"/>
    <property type="project" value="UniProtKB-KW"/>
</dbReference>
<accession>A0A379FHY0</accession>
<keyword evidence="1" id="KW-0812">Transmembrane</keyword>
<reference evidence="2 3" key="1">
    <citation type="submission" date="2018-06" db="EMBL/GenBank/DDBJ databases">
        <authorList>
            <consortium name="Pathogen Informatics"/>
            <person name="Doyle S."/>
        </authorList>
    </citation>
    <scope>NUCLEOTIDE SEQUENCE [LARGE SCALE GENOMIC DNA]</scope>
    <source>
        <strain evidence="2 3">NCTC11938</strain>
    </source>
</reference>
<keyword evidence="2" id="KW-0238">DNA-binding</keyword>
<keyword evidence="1" id="KW-1133">Transmembrane helix</keyword>
<sequence length="70" mass="7863">MPDTHQKKTRGELAKRQLLEAACEIFGKNGPDSAQLARLRKLRSKISRLLLTILALKKGYISLLHSILPI</sequence>
<dbReference type="EMBL" id="UGTS01000004">
    <property type="protein sequence ID" value="SUC19406.1"/>
    <property type="molecule type" value="Genomic_DNA"/>
</dbReference>
<dbReference type="AlphaFoldDB" id="A0A379FHY0"/>
<dbReference type="Proteomes" id="UP000254191">
    <property type="component" value="Unassembled WGS sequence"/>
</dbReference>
<keyword evidence="1" id="KW-0472">Membrane</keyword>
<protein>
    <submittedName>
        <fullName evidence="2">Putative DNA-binding transcriptional regulator</fullName>
    </submittedName>
</protein>
<name>A0A379FHY0_PROMI</name>
<proteinExistence type="predicted"/>